<name>A0A6N3XCY1_9SYNE</name>
<gene>
    <name evidence="5" type="primary">frr</name>
    <name evidence="7" type="ORF">TH68_03380</name>
</gene>
<proteinExistence type="inferred from homology"/>
<protein>
    <recommendedName>
        <fullName evidence="5">Ribosome-recycling factor</fullName>
        <shortName evidence="5">RRF</shortName>
    </recommendedName>
    <alternativeName>
        <fullName evidence="5">Ribosome-releasing factor</fullName>
    </alternativeName>
</protein>
<dbReference type="InterPro" id="IPR023584">
    <property type="entry name" value="Ribosome_recyc_fac_dom"/>
</dbReference>
<evidence type="ECO:0000256" key="2">
    <source>
        <dbReference type="ARBA" id="ARBA00005912"/>
    </source>
</evidence>
<dbReference type="GO" id="GO:0005737">
    <property type="term" value="C:cytoplasm"/>
    <property type="evidence" value="ECO:0007669"/>
    <property type="project" value="UniProtKB-SubCell"/>
</dbReference>
<dbReference type="PANTHER" id="PTHR20982">
    <property type="entry name" value="RIBOSOME RECYCLING FACTOR"/>
    <property type="match status" value="1"/>
</dbReference>
<evidence type="ECO:0000313" key="7">
    <source>
        <dbReference type="EMBL" id="KKZ14896.1"/>
    </source>
</evidence>
<dbReference type="Gene3D" id="3.30.1360.40">
    <property type="match status" value="1"/>
</dbReference>
<dbReference type="Gene3D" id="1.10.132.20">
    <property type="entry name" value="Ribosome-recycling factor"/>
    <property type="match status" value="1"/>
</dbReference>
<dbReference type="HAMAP" id="MF_00040">
    <property type="entry name" value="RRF"/>
    <property type="match status" value="1"/>
</dbReference>
<comment type="similarity">
    <text evidence="2 5">Belongs to the RRF family.</text>
</comment>
<keyword evidence="4 5" id="KW-0648">Protein biosynthesis</keyword>
<sequence length="183" mass="20605">MNVMDLEANMEKSLEATQRNLNTIRTGRANPNLLDKVMVEYYGCDTPLRSLAGITVPDSQTIQIQPFDISAIRAIEKAILSSSLGLTPNTEDGKLIRIGIPPLTEERRKELVKLAAGYIEEGKVALRNLRREGIDRIKKQEKAGDLSEDQSHDAQEDVQKLTDRFTQRLNTMQKDKEKDILSV</sequence>
<comment type="caution">
    <text evidence="7">The sequence shown here is derived from an EMBL/GenBank/DDBJ whole genome shotgun (WGS) entry which is preliminary data.</text>
</comment>
<reference evidence="7 8" key="1">
    <citation type="submission" date="2015-01" db="EMBL/GenBank/DDBJ databases">
        <title>Lifestyle Evolution in Cyanobacterial Symbionts of Sponges.</title>
        <authorList>
            <person name="Burgsdorf I."/>
            <person name="Slaby B.M."/>
            <person name="Handley K.M."/>
            <person name="Haber M."/>
            <person name="Blom J."/>
            <person name="Marshall C.W."/>
            <person name="Gilbert J.A."/>
            <person name="Hentschel U."/>
            <person name="Steindler L."/>
        </authorList>
    </citation>
    <scope>NUCLEOTIDE SEQUENCE [LARGE SCALE GENOMIC DNA]</scope>
    <source>
        <strain evidence="7">142</strain>
    </source>
</reference>
<dbReference type="Pfam" id="PF01765">
    <property type="entry name" value="RRF"/>
    <property type="match status" value="1"/>
</dbReference>
<evidence type="ECO:0000313" key="8">
    <source>
        <dbReference type="Proteomes" id="UP000035054"/>
    </source>
</evidence>
<comment type="subcellular location">
    <subcellularLocation>
        <location evidence="1 5">Cytoplasm</location>
    </subcellularLocation>
</comment>
<dbReference type="GO" id="GO:0043023">
    <property type="term" value="F:ribosomal large subunit binding"/>
    <property type="evidence" value="ECO:0007669"/>
    <property type="project" value="TreeGrafter"/>
</dbReference>
<evidence type="ECO:0000256" key="5">
    <source>
        <dbReference type="HAMAP-Rule" id="MF_00040"/>
    </source>
</evidence>
<dbReference type="InterPro" id="IPR002661">
    <property type="entry name" value="Ribosome_recyc_fac"/>
</dbReference>
<evidence type="ECO:0000256" key="4">
    <source>
        <dbReference type="ARBA" id="ARBA00022917"/>
    </source>
</evidence>
<dbReference type="SUPFAM" id="SSF55194">
    <property type="entry name" value="Ribosome recycling factor, RRF"/>
    <property type="match status" value="1"/>
</dbReference>
<dbReference type="InterPro" id="IPR036191">
    <property type="entry name" value="RRF_sf"/>
</dbReference>
<comment type="function">
    <text evidence="5">Responsible for the release of ribosomes from messenger RNA at the termination of protein biosynthesis. May increase the efficiency of translation by recycling ribosomes from one round of translation to another.</text>
</comment>
<dbReference type="NCBIfam" id="TIGR00496">
    <property type="entry name" value="frr"/>
    <property type="match status" value="1"/>
</dbReference>
<dbReference type="GO" id="GO:0006415">
    <property type="term" value="P:translational termination"/>
    <property type="evidence" value="ECO:0007669"/>
    <property type="project" value="UniProtKB-UniRule"/>
</dbReference>
<dbReference type="FunFam" id="1.10.132.20:FF:000001">
    <property type="entry name" value="Ribosome-recycling factor"/>
    <property type="match status" value="1"/>
</dbReference>
<evidence type="ECO:0000259" key="6">
    <source>
        <dbReference type="Pfam" id="PF01765"/>
    </source>
</evidence>
<evidence type="ECO:0000256" key="3">
    <source>
        <dbReference type="ARBA" id="ARBA00022490"/>
    </source>
</evidence>
<dbReference type="PANTHER" id="PTHR20982:SF3">
    <property type="entry name" value="MITOCHONDRIAL RIBOSOME RECYCLING FACTOR PSEUDO 1"/>
    <property type="match status" value="1"/>
</dbReference>
<dbReference type="CDD" id="cd00520">
    <property type="entry name" value="RRF"/>
    <property type="match status" value="1"/>
</dbReference>
<evidence type="ECO:0000256" key="1">
    <source>
        <dbReference type="ARBA" id="ARBA00004496"/>
    </source>
</evidence>
<feature type="domain" description="Ribosome recycling factor" evidence="6">
    <location>
        <begin position="18"/>
        <end position="181"/>
    </location>
</feature>
<organism evidence="7 8">
    <name type="scientific">Candidatus Synechococcus spongiarum 142</name>
    <dbReference type="NCBI Taxonomy" id="1608213"/>
    <lineage>
        <taxon>Bacteria</taxon>
        <taxon>Bacillati</taxon>
        <taxon>Cyanobacteriota</taxon>
        <taxon>Cyanophyceae</taxon>
        <taxon>Synechococcales</taxon>
        <taxon>Synechococcaceae</taxon>
        <taxon>Synechococcus</taxon>
    </lineage>
</organism>
<accession>A0A6N3XCY1</accession>
<dbReference type="AlphaFoldDB" id="A0A6N3XCY1"/>
<dbReference type="EMBL" id="JXUO01000106">
    <property type="protein sequence ID" value="KKZ14896.1"/>
    <property type="molecule type" value="Genomic_DNA"/>
</dbReference>
<keyword evidence="3 5" id="KW-0963">Cytoplasm</keyword>
<dbReference type="FunFam" id="3.30.1360.40:FF:000001">
    <property type="entry name" value="Ribosome-recycling factor"/>
    <property type="match status" value="1"/>
</dbReference>
<dbReference type="Proteomes" id="UP000035054">
    <property type="component" value="Unassembled WGS sequence"/>
</dbReference>